<comment type="caution">
    <text evidence="1">The sequence shown here is derived from an EMBL/GenBank/DDBJ whole genome shotgun (WGS) entry which is preliminary data.</text>
</comment>
<gene>
    <name evidence="1" type="ORF">PDJAM_G00155230</name>
</gene>
<name>A0ACC5ZKD3_9TELE</name>
<sequence length="160" mass="17912">MDIRSHLLLALLLLKIHEVSVQSITVEAVLGDSVILACSSIRYEQDVFWRHNNSKSVYDIIDGGENFHDQDPGFRGRVKGFPSEFTKGNYSIKLSDVKPTDRGTYTCQIPDSSPLHVELKIKERRILEPKPNARNSGVMRRAGGVSLLPLVYVLLCSFAV</sequence>
<evidence type="ECO:0000313" key="2">
    <source>
        <dbReference type="Proteomes" id="UP000830395"/>
    </source>
</evidence>
<evidence type="ECO:0000313" key="1">
    <source>
        <dbReference type="EMBL" id="MCJ8747586.1"/>
    </source>
</evidence>
<dbReference type="Proteomes" id="UP000830395">
    <property type="component" value="Chromosome 25"/>
</dbReference>
<proteinExistence type="predicted"/>
<dbReference type="EMBL" id="CM040999">
    <property type="protein sequence ID" value="MCJ8747586.1"/>
    <property type="molecule type" value="Genomic_DNA"/>
</dbReference>
<protein>
    <submittedName>
        <fullName evidence="1">Uncharacterized protein</fullName>
    </submittedName>
</protein>
<accession>A0ACC5ZKD3</accession>
<keyword evidence="2" id="KW-1185">Reference proteome</keyword>
<reference evidence="1" key="1">
    <citation type="submission" date="2020-02" db="EMBL/GenBank/DDBJ databases">
        <title>Genome sequencing of the panga catfish, Pangasius djambal.</title>
        <authorList>
            <person name="Wen M."/>
            <person name="Zahm M."/>
            <person name="Roques C."/>
            <person name="Cabau C."/>
            <person name="Klopp C."/>
            <person name="Donnadieu C."/>
            <person name="Jouanno E."/>
            <person name="Avarre J.-C."/>
            <person name="Campet M."/>
            <person name="Ha T."/>
            <person name="Dugue R."/>
            <person name="Lampietro C."/>
            <person name="Louis A."/>
            <person name="Herpin A."/>
            <person name="Echchiki A."/>
            <person name="Berthelot C."/>
            <person name="Parey E."/>
            <person name="Roest-Crollius H."/>
            <person name="Braasch I."/>
            <person name="Postlethwait J.H."/>
            <person name="Bobe J."/>
            <person name="Montfort J."/>
            <person name="Bouchez O."/>
            <person name="Begum T."/>
            <person name="Schartl M."/>
            <person name="Gustiano R."/>
            <person name="Guiguen Y."/>
        </authorList>
    </citation>
    <scope>NUCLEOTIDE SEQUENCE</scope>
    <source>
        <strain evidence="1">Pdj_M5554</strain>
    </source>
</reference>
<organism evidence="1 2">
    <name type="scientific">Pangasius djambal</name>
    <dbReference type="NCBI Taxonomy" id="1691987"/>
    <lineage>
        <taxon>Eukaryota</taxon>
        <taxon>Metazoa</taxon>
        <taxon>Chordata</taxon>
        <taxon>Craniata</taxon>
        <taxon>Vertebrata</taxon>
        <taxon>Euteleostomi</taxon>
        <taxon>Actinopterygii</taxon>
        <taxon>Neopterygii</taxon>
        <taxon>Teleostei</taxon>
        <taxon>Ostariophysi</taxon>
        <taxon>Siluriformes</taxon>
        <taxon>Pangasiidae</taxon>
        <taxon>Pangasius</taxon>
    </lineage>
</organism>